<gene>
    <name evidence="1" type="ORF">RF11_10523</name>
</gene>
<name>A0A0C2M8N4_THEKT</name>
<dbReference type="Proteomes" id="UP000031668">
    <property type="component" value="Unassembled WGS sequence"/>
</dbReference>
<sequence>MDPSFTLQNPNQLVNTTQVLDPLKGLSAVPITATMKTIWNRNQVNGPSIDIGATSTMRSINTNQRRNLKLFTKNGVPLQVPPARPIKSIIQHNLQRQPQIYQNLPKTESRMKTTAATQTGFPRSHVLGREDISRDLRTTISGGNINAQNPVSHRLHLPSQTIGLNFNQQPFYIYQSNTNYLSFDNTNANVGQYNQQLNLNQLLNTSNAQGLEAQLSVPANLTTAIPQNYYISVMPESKAYQETPNTYQRMPQQYNYYPIQKNMQGYQNNQWYMLPN</sequence>
<proteinExistence type="predicted"/>
<protein>
    <submittedName>
        <fullName evidence="1">Uncharacterized protein</fullName>
    </submittedName>
</protein>
<accession>A0A0C2M8N4</accession>
<comment type="caution">
    <text evidence="1">The sequence shown here is derived from an EMBL/GenBank/DDBJ whole genome shotgun (WGS) entry which is preliminary data.</text>
</comment>
<dbReference type="EMBL" id="JWZT01005525">
    <property type="protein sequence ID" value="KII60659.1"/>
    <property type="molecule type" value="Genomic_DNA"/>
</dbReference>
<organism evidence="1 2">
    <name type="scientific">Thelohanellus kitauei</name>
    <name type="common">Myxosporean</name>
    <dbReference type="NCBI Taxonomy" id="669202"/>
    <lineage>
        <taxon>Eukaryota</taxon>
        <taxon>Metazoa</taxon>
        <taxon>Cnidaria</taxon>
        <taxon>Myxozoa</taxon>
        <taxon>Myxosporea</taxon>
        <taxon>Bivalvulida</taxon>
        <taxon>Platysporina</taxon>
        <taxon>Myxobolidae</taxon>
        <taxon>Thelohanellus</taxon>
    </lineage>
</organism>
<dbReference type="AlphaFoldDB" id="A0A0C2M8N4"/>
<evidence type="ECO:0000313" key="2">
    <source>
        <dbReference type="Proteomes" id="UP000031668"/>
    </source>
</evidence>
<reference evidence="1 2" key="1">
    <citation type="journal article" date="2014" name="Genome Biol. Evol.">
        <title>The genome of the myxosporean Thelohanellus kitauei shows adaptations to nutrient acquisition within its fish host.</title>
        <authorList>
            <person name="Yang Y."/>
            <person name="Xiong J."/>
            <person name="Zhou Z."/>
            <person name="Huo F."/>
            <person name="Miao W."/>
            <person name="Ran C."/>
            <person name="Liu Y."/>
            <person name="Zhang J."/>
            <person name="Feng J."/>
            <person name="Wang M."/>
            <person name="Wang M."/>
            <person name="Wang L."/>
            <person name="Yao B."/>
        </authorList>
    </citation>
    <scope>NUCLEOTIDE SEQUENCE [LARGE SCALE GENOMIC DNA]</scope>
    <source>
        <strain evidence="1">Wuqing</strain>
    </source>
</reference>
<evidence type="ECO:0000313" key="1">
    <source>
        <dbReference type="EMBL" id="KII60659.1"/>
    </source>
</evidence>
<keyword evidence="2" id="KW-1185">Reference proteome</keyword>